<comment type="similarity">
    <text evidence="1">Belongs to the disease resistance NB-LRR family.</text>
</comment>
<dbReference type="Gene3D" id="1.20.5.4130">
    <property type="match status" value="1"/>
</dbReference>
<dbReference type="STRING" id="4537.A0A0E0MJ35"/>
<dbReference type="InterPro" id="IPR002182">
    <property type="entry name" value="NB-ARC"/>
</dbReference>
<evidence type="ECO:0000256" key="5">
    <source>
        <dbReference type="ARBA" id="ARBA00022821"/>
    </source>
</evidence>
<dbReference type="GO" id="GO:0002758">
    <property type="term" value="P:innate immune response-activating signaling pathway"/>
    <property type="evidence" value="ECO:0007669"/>
    <property type="project" value="UniProtKB-ARBA"/>
</dbReference>
<evidence type="ECO:0000259" key="10">
    <source>
        <dbReference type="Pfam" id="PF18052"/>
    </source>
</evidence>
<dbReference type="PANTHER" id="PTHR36766">
    <property type="entry name" value="PLANT BROAD-SPECTRUM MILDEW RESISTANCE PROTEIN RPW8"/>
    <property type="match status" value="1"/>
</dbReference>
<dbReference type="FunFam" id="1.10.10.10:FF:000322">
    <property type="entry name" value="Probable disease resistance protein At1g63360"/>
    <property type="match status" value="1"/>
</dbReference>
<dbReference type="GO" id="GO:0043531">
    <property type="term" value="F:ADP binding"/>
    <property type="evidence" value="ECO:0007669"/>
    <property type="project" value="InterPro"/>
</dbReference>
<dbReference type="Pfam" id="PF25019">
    <property type="entry name" value="LRR_R13L1-DRL21"/>
    <property type="match status" value="1"/>
</dbReference>
<feature type="domain" description="Disease resistance N-terminal" evidence="10">
    <location>
        <begin position="10"/>
        <end position="95"/>
    </location>
</feature>
<evidence type="ECO:0000256" key="4">
    <source>
        <dbReference type="ARBA" id="ARBA00022741"/>
    </source>
</evidence>
<organism evidence="14">
    <name type="scientific">Oryza punctata</name>
    <name type="common">Red rice</name>
    <dbReference type="NCBI Taxonomy" id="4537"/>
    <lineage>
        <taxon>Eukaryota</taxon>
        <taxon>Viridiplantae</taxon>
        <taxon>Streptophyta</taxon>
        <taxon>Embryophyta</taxon>
        <taxon>Tracheophyta</taxon>
        <taxon>Spermatophyta</taxon>
        <taxon>Magnoliopsida</taxon>
        <taxon>Liliopsida</taxon>
        <taxon>Poales</taxon>
        <taxon>Poaceae</taxon>
        <taxon>BOP clade</taxon>
        <taxon>Oryzoideae</taxon>
        <taxon>Oryzeae</taxon>
        <taxon>Oryzinae</taxon>
        <taxon>Oryza</taxon>
    </lineage>
</organism>
<dbReference type="SUPFAM" id="SSF52540">
    <property type="entry name" value="P-loop containing nucleoside triphosphate hydrolases"/>
    <property type="match status" value="1"/>
</dbReference>
<dbReference type="SUPFAM" id="SSF52058">
    <property type="entry name" value="L domain-like"/>
    <property type="match status" value="1"/>
</dbReference>
<feature type="domain" description="R13L1/DRL21-like LRR repeat region" evidence="13">
    <location>
        <begin position="789"/>
        <end position="947"/>
    </location>
</feature>
<feature type="domain" description="NB-ARC" evidence="9">
    <location>
        <begin position="177"/>
        <end position="344"/>
    </location>
</feature>
<dbReference type="eggNOG" id="KOG4658">
    <property type="taxonomic scope" value="Eukaryota"/>
</dbReference>
<dbReference type="GO" id="GO:0005524">
    <property type="term" value="F:ATP binding"/>
    <property type="evidence" value="ECO:0007669"/>
    <property type="project" value="UniProtKB-KW"/>
</dbReference>
<dbReference type="GO" id="GO:0042742">
    <property type="term" value="P:defense response to bacterium"/>
    <property type="evidence" value="ECO:0007669"/>
    <property type="project" value="UniProtKB-ARBA"/>
</dbReference>
<sequence>MEAAVVPGILKIVGDKLARLAMKEFSSIMGVTKDLEEIEDLVKEIKKRLQAAGDNAIGNRPSSNWLRNLKNFVYDLEDLVHEFHLEAEKHDEDKDQDRHVVLKHLSTKPKQALFQCKMAYKIKKIKKRFAAIVKKTGDVNTILDNIPVDHNIPNTNKIVKPSSFGSVDGSKIPVRDGEKNMIISRLVEANDQKVFTISIVGLGGTGKTTMAKHIYHDNKIKEHFKDAIFWVDVSQEFDDRKLIVKLFEAISKMTTNLSFQGMVEAISDKLSRKKFLLVLDDAWHKDRYDWEQFMSHLKRRAPAGSRILLTTRDQEVAEAVESICICKLAFLSDEDSWNFFQQTIGLAAEDLSSELIEVGRDIVNKCGGVPLAIKILAGILRHKKTTNHLKQCFAYCSIFPKGYSIYKHQLIAEWIAHGFINPSNGFELVEDIGSGYFDSLLKVHFLQVVDDAYTDYYGGLGYKMHDLVHDLTRQVLQGELVSVSKNEVIGSSQKCRYLSLTSCTGKVDRKLFNKARAVYVSDDKFALNKPIEKGCCTRSVILENMGSTLLSVWIPKFEYLGYLRISDVSCRALPEDISRCWNLQALHVISCKVLERLPESIGKLKKLKTLELFGSDLESLPQSIGDCHNLQSLLLCSCHKLMEIPNSICKIKNLRVLHIINCFSLKELGSEFFRTLVNLECINLAGYFRLQNMLSLACNSLRTLILSGTKVTRLSQCITSVNTLEYIDLLNCRELEELPAGMGKLKRLEVLILGGCYKLGGLPVGFGQLTRLQNLRRFVVGNSGKDARISELGNLNMLSNYLEITNIENVQDPDDAEKACLKEKSGIHNLTLDWFSKGKYGYSLFDTNTRKQGESVSHMEKELRVLNGLEPPSEIKELQIQNYQGRHFSSWMMKQRDSSCLNSLLEQIDPPHFTQLRELVLEKFPNLEFLRGLARLPSLNTLKLIEMPNLVELWTCSGALDSKEDQEKPGCSKHEQVEHCFPCLATLVIRDCAKLKVYPYFPPSLESLALTRSNEQLLSQTTFSHPLLSDDDESSPIWFNVEPSHLKKLKLGGIAATSSGWEFLQNLTSLESLEIEDCGDLTQLPDSIRGLTSMQDLHISYCSDLAMLPEWLGELCSLQTLGLSENPVLTNLPQSIVFLTSLQTLAITQCDALRELPSKGIQHLTSLEELYIHSCRNVSQLLEGIHHLTNLQSLIIENCTALHKLPEGLGMLGSLQVLKIDGMPGLTSLPDALQGLTSLQDLNLVDCPALTMLPESLGQLSTLRYLSIQDCSGLRSLPSSIQSLTSLQGLQITSNPTLSRRYMNRVGTDWHIISHIPRVNIY</sequence>
<keyword evidence="2" id="KW-0433">Leucine-rich repeat</keyword>
<dbReference type="Pfam" id="PF23598">
    <property type="entry name" value="LRR_14"/>
    <property type="match status" value="2"/>
</dbReference>
<reference evidence="14" key="1">
    <citation type="submission" date="2015-04" db="UniProtKB">
        <authorList>
            <consortium name="EnsemblPlants"/>
        </authorList>
    </citation>
    <scope>IDENTIFICATION</scope>
</reference>
<evidence type="ECO:0000259" key="11">
    <source>
        <dbReference type="Pfam" id="PF23559"/>
    </source>
</evidence>
<protein>
    <recommendedName>
        <fullName evidence="16">AAA+ ATPase domain-containing protein</fullName>
    </recommendedName>
</protein>
<dbReference type="InterPro" id="IPR056789">
    <property type="entry name" value="LRR_R13L1-DRL21"/>
</dbReference>
<feature type="coiled-coil region" evidence="8">
    <location>
        <begin position="28"/>
        <end position="55"/>
    </location>
</feature>
<dbReference type="InterPro" id="IPR027417">
    <property type="entry name" value="P-loop_NTPase"/>
</dbReference>
<evidence type="ECO:0000256" key="6">
    <source>
        <dbReference type="ARBA" id="ARBA00022840"/>
    </source>
</evidence>
<evidence type="ECO:0000256" key="3">
    <source>
        <dbReference type="ARBA" id="ARBA00022737"/>
    </source>
</evidence>
<evidence type="ECO:0000256" key="2">
    <source>
        <dbReference type="ARBA" id="ARBA00022614"/>
    </source>
</evidence>
<dbReference type="Gene3D" id="3.80.10.10">
    <property type="entry name" value="Ribonuclease Inhibitor"/>
    <property type="match status" value="4"/>
</dbReference>
<dbReference type="SUPFAM" id="SSF52047">
    <property type="entry name" value="RNI-like"/>
    <property type="match status" value="1"/>
</dbReference>
<feature type="domain" description="Disease resistance R13L4/SHOC-2-like LRR" evidence="12">
    <location>
        <begin position="559"/>
        <end position="682"/>
    </location>
</feature>
<dbReference type="InterPro" id="IPR058922">
    <property type="entry name" value="WHD_DRP"/>
</dbReference>
<keyword evidence="3" id="KW-0677">Repeat</keyword>
<keyword evidence="4" id="KW-0547">Nucleotide-binding</keyword>
<dbReference type="Gene3D" id="3.40.50.300">
    <property type="entry name" value="P-loop containing nucleotide triphosphate hydrolases"/>
    <property type="match status" value="1"/>
</dbReference>
<evidence type="ECO:0000313" key="15">
    <source>
        <dbReference type="Proteomes" id="UP000026962"/>
    </source>
</evidence>
<keyword evidence="6" id="KW-0067">ATP-binding</keyword>
<reference evidence="14" key="2">
    <citation type="submission" date="2018-05" db="EMBL/GenBank/DDBJ databases">
        <title>OpunRS2 (Oryza punctata Reference Sequence Version 2).</title>
        <authorList>
            <person name="Zhang J."/>
            <person name="Kudrna D."/>
            <person name="Lee S."/>
            <person name="Talag J."/>
            <person name="Welchert J."/>
            <person name="Wing R.A."/>
        </authorList>
    </citation>
    <scope>NUCLEOTIDE SEQUENCE [LARGE SCALE GENOMIC DNA]</scope>
</reference>
<dbReference type="Pfam" id="PF23559">
    <property type="entry name" value="WHD_DRP"/>
    <property type="match status" value="1"/>
</dbReference>
<name>A0A0E0MJ35_ORYPU</name>
<dbReference type="Proteomes" id="UP000026962">
    <property type="component" value="Chromosome 12"/>
</dbReference>
<dbReference type="HOGENOM" id="CLU_000837_8_8_1"/>
<dbReference type="Gramene" id="OPUNC12G01430.1">
    <property type="protein sequence ID" value="OPUNC12G01430.1"/>
    <property type="gene ID" value="OPUNC12G01430"/>
</dbReference>
<dbReference type="PANTHER" id="PTHR36766:SF34">
    <property type="entry name" value="NB-ARC DOMAIN-CONTAINING PROTEIN"/>
    <property type="match status" value="1"/>
</dbReference>
<evidence type="ECO:0000259" key="9">
    <source>
        <dbReference type="Pfam" id="PF00931"/>
    </source>
</evidence>
<dbReference type="InterPro" id="IPR055414">
    <property type="entry name" value="LRR_R13L4/SHOC2-like"/>
</dbReference>
<dbReference type="InterPro" id="IPR041118">
    <property type="entry name" value="Rx_N"/>
</dbReference>
<evidence type="ECO:0000259" key="12">
    <source>
        <dbReference type="Pfam" id="PF23598"/>
    </source>
</evidence>
<dbReference type="PRINTS" id="PR00364">
    <property type="entry name" value="DISEASERSIST"/>
</dbReference>
<accession>A0A0E0MJ35</accession>
<evidence type="ECO:0008006" key="16">
    <source>
        <dbReference type="Google" id="ProtNLM"/>
    </source>
</evidence>
<dbReference type="Pfam" id="PF18052">
    <property type="entry name" value="Rx_N"/>
    <property type="match status" value="1"/>
</dbReference>
<keyword evidence="7 8" id="KW-0175">Coiled coil</keyword>
<dbReference type="OMA" id="IGDCHNL"/>
<dbReference type="InterPro" id="IPR032675">
    <property type="entry name" value="LRR_dom_sf"/>
</dbReference>
<evidence type="ECO:0000256" key="7">
    <source>
        <dbReference type="ARBA" id="ARBA00023054"/>
    </source>
</evidence>
<dbReference type="Gene3D" id="1.10.8.430">
    <property type="entry name" value="Helical domain of apoptotic protease-activating factors"/>
    <property type="match status" value="1"/>
</dbReference>
<dbReference type="EnsemblPlants" id="OPUNC12G01430.1">
    <property type="protein sequence ID" value="OPUNC12G01430.1"/>
    <property type="gene ID" value="OPUNC12G01430"/>
</dbReference>
<keyword evidence="15" id="KW-1185">Reference proteome</keyword>
<proteinExistence type="inferred from homology"/>
<feature type="domain" description="Disease resistance R13L4/SHOC-2-like LRR" evidence="12">
    <location>
        <begin position="1105"/>
        <end position="1221"/>
    </location>
</feature>
<feature type="domain" description="Disease resistance protein winged helix" evidence="11">
    <location>
        <begin position="398"/>
        <end position="471"/>
    </location>
</feature>
<evidence type="ECO:0000256" key="1">
    <source>
        <dbReference type="ARBA" id="ARBA00008894"/>
    </source>
</evidence>
<dbReference type="Pfam" id="PF00931">
    <property type="entry name" value="NB-ARC"/>
    <property type="match status" value="1"/>
</dbReference>
<evidence type="ECO:0000259" key="13">
    <source>
        <dbReference type="Pfam" id="PF25019"/>
    </source>
</evidence>
<keyword evidence="5" id="KW-0611">Plant defense</keyword>
<dbReference type="GO" id="GO:0009626">
    <property type="term" value="P:plant-type hypersensitive response"/>
    <property type="evidence" value="ECO:0007669"/>
    <property type="project" value="UniProtKB-ARBA"/>
</dbReference>
<dbReference type="InterPro" id="IPR042197">
    <property type="entry name" value="Apaf_helical"/>
</dbReference>
<evidence type="ECO:0000313" key="14">
    <source>
        <dbReference type="EnsemblPlants" id="OPUNC12G01430.1"/>
    </source>
</evidence>
<evidence type="ECO:0000256" key="8">
    <source>
        <dbReference type="SAM" id="Coils"/>
    </source>
</evidence>